<dbReference type="InterPro" id="IPR001322">
    <property type="entry name" value="Lamin_tail_dom"/>
</dbReference>
<name>A0A3S4TPF5_9GAMM</name>
<feature type="domain" description="LTD" evidence="1">
    <location>
        <begin position="55"/>
        <end position="160"/>
    </location>
</feature>
<feature type="domain" description="LTD" evidence="1">
    <location>
        <begin position="162"/>
        <end position="272"/>
    </location>
</feature>
<keyword evidence="3" id="KW-1185">Reference proteome</keyword>
<dbReference type="EMBL" id="RJLM01000001">
    <property type="protein sequence ID" value="RWX57058.1"/>
    <property type="molecule type" value="Genomic_DNA"/>
</dbReference>
<reference evidence="2 3" key="1">
    <citation type="submission" date="2018-11" db="EMBL/GenBank/DDBJ databases">
        <title>Photobacterium sp. BEI247 sp. nov., a marine bacterium isolated from Yongle Blue Hole in the South China Sea.</title>
        <authorList>
            <person name="Wang X."/>
        </authorList>
    </citation>
    <scope>NUCLEOTIDE SEQUENCE [LARGE SCALE GENOMIC DNA]</scope>
    <source>
        <strain evidence="3">BEI247</strain>
    </source>
</reference>
<dbReference type="Proteomes" id="UP000287563">
    <property type="component" value="Unassembled WGS sequence"/>
</dbReference>
<evidence type="ECO:0000313" key="3">
    <source>
        <dbReference type="Proteomes" id="UP000287563"/>
    </source>
</evidence>
<dbReference type="RefSeq" id="WP_128782372.1">
    <property type="nucleotide sequence ID" value="NZ_RJLM01000001.1"/>
</dbReference>
<dbReference type="Pfam" id="PF00932">
    <property type="entry name" value="LTD"/>
    <property type="match status" value="2"/>
</dbReference>
<organism evidence="2 3">
    <name type="scientific">Photobacterium chitinilyticum</name>
    <dbReference type="NCBI Taxonomy" id="2485123"/>
    <lineage>
        <taxon>Bacteria</taxon>
        <taxon>Pseudomonadati</taxon>
        <taxon>Pseudomonadota</taxon>
        <taxon>Gammaproteobacteria</taxon>
        <taxon>Vibrionales</taxon>
        <taxon>Vibrionaceae</taxon>
        <taxon>Photobacterium</taxon>
    </lineage>
</organism>
<proteinExistence type="predicted"/>
<dbReference type="AlphaFoldDB" id="A0A3S4TPF5"/>
<gene>
    <name evidence="2" type="ORF">EDI28_03185</name>
</gene>
<sequence length="276" mass="31370">MENIHMIREKIADAGTQANLYELRATLENYLFKGDAADRGLGLSEIWEKSFNLFAPLQMTISALNYAGDDQLNDEFIELFNKGPAILDISGWTLEAGSPDQRLVFPAGSLIQPLSMIRIYTAQRGSYYFGSERPIWNNRGDEALLYDHNMELVSSWCYGNKAHQYVDISYINVDGEQERSEGDEYIELTNFSKHRVDLSGWQINASSGNSFTFDVGTYIEPNGKLRIYTNKQDLNANELSFNCKRAIWNNTGGGGNLLDHLQMIVSEYHYGFEPQR</sequence>
<dbReference type="OrthoDB" id="6294868at2"/>
<evidence type="ECO:0000259" key="1">
    <source>
        <dbReference type="PROSITE" id="PS51841"/>
    </source>
</evidence>
<dbReference type="InterPro" id="IPR036415">
    <property type="entry name" value="Lamin_tail_dom_sf"/>
</dbReference>
<dbReference type="SUPFAM" id="SSF74853">
    <property type="entry name" value="Lamin A/C globular tail domain"/>
    <property type="match status" value="2"/>
</dbReference>
<accession>A0A3S4TPF5</accession>
<dbReference type="PROSITE" id="PS51841">
    <property type="entry name" value="LTD"/>
    <property type="match status" value="2"/>
</dbReference>
<dbReference type="Gene3D" id="2.60.40.1260">
    <property type="entry name" value="Lamin Tail domain"/>
    <property type="match status" value="2"/>
</dbReference>
<comment type="caution">
    <text evidence="2">The sequence shown here is derived from an EMBL/GenBank/DDBJ whole genome shotgun (WGS) entry which is preliminary data.</text>
</comment>
<evidence type="ECO:0000313" key="2">
    <source>
        <dbReference type="EMBL" id="RWX57058.1"/>
    </source>
</evidence>
<protein>
    <submittedName>
        <fullName evidence="2">Lamin tail domain-containing protein</fullName>
    </submittedName>
</protein>